<evidence type="ECO:0000256" key="6">
    <source>
        <dbReference type="RuleBase" id="RU003930"/>
    </source>
</evidence>
<evidence type="ECO:0000256" key="3">
    <source>
        <dbReference type="ARBA" id="ARBA00023274"/>
    </source>
</evidence>
<accession>A0A1G2ARW3</accession>
<evidence type="ECO:0000256" key="1">
    <source>
        <dbReference type="ARBA" id="ARBA00008553"/>
    </source>
</evidence>
<dbReference type="NCBIfam" id="NF000585">
    <property type="entry name" value="PRK00010.1"/>
    <property type="match status" value="1"/>
</dbReference>
<proteinExistence type="inferred from homology"/>
<dbReference type="FunFam" id="3.30.1440.10:FF:000001">
    <property type="entry name" value="50S ribosomal protein L5"/>
    <property type="match status" value="1"/>
</dbReference>
<dbReference type="AlphaFoldDB" id="A0A1G2ARW3"/>
<gene>
    <name evidence="5" type="primary">rplE</name>
    <name evidence="9" type="ORF">A3B74_02520</name>
</gene>
<evidence type="ECO:0000259" key="7">
    <source>
        <dbReference type="Pfam" id="PF00281"/>
    </source>
</evidence>
<dbReference type="InterPro" id="IPR031309">
    <property type="entry name" value="Ribosomal_uL5_C"/>
</dbReference>
<dbReference type="PROSITE" id="PS00358">
    <property type="entry name" value="RIBOSOMAL_L5"/>
    <property type="match status" value="1"/>
</dbReference>
<dbReference type="GO" id="GO:1990904">
    <property type="term" value="C:ribonucleoprotein complex"/>
    <property type="evidence" value="ECO:0007669"/>
    <property type="project" value="UniProtKB-KW"/>
</dbReference>
<sequence length="182" mass="20790">MSLYAKYKKEIIPTMQKEFGLKNRFMIPVLDKVVVNIGLSKVLIDPKFMEIAENTLKKITGQKPVKTRAKKAISNFKIKKGMPIGMMVTLRGKRMYDFIEKLIYVTLPRVRDFRGIPLTSLDQSGNLSIGMQEHTVFPEIKADEIEHVHGLEVSLITKGKDKIKSQRLFEALGIPFAKNKKQ</sequence>
<evidence type="ECO:0000256" key="5">
    <source>
        <dbReference type="HAMAP-Rule" id="MF_01333"/>
    </source>
</evidence>
<keyword evidence="5" id="KW-0694">RNA-binding</keyword>
<dbReference type="GO" id="GO:0019843">
    <property type="term" value="F:rRNA binding"/>
    <property type="evidence" value="ECO:0007669"/>
    <property type="project" value="UniProtKB-UniRule"/>
</dbReference>
<comment type="similarity">
    <text evidence="1 5 6">Belongs to the universal ribosomal protein uL5 family.</text>
</comment>
<keyword evidence="2 5" id="KW-0689">Ribosomal protein</keyword>
<comment type="caution">
    <text evidence="9">The sequence shown here is derived from an EMBL/GenBank/DDBJ whole genome shotgun (WGS) entry which is preliminary data.</text>
</comment>
<keyword evidence="5" id="KW-0820">tRNA-binding</keyword>
<dbReference type="InterPro" id="IPR022803">
    <property type="entry name" value="Ribosomal_uL5_dom_sf"/>
</dbReference>
<dbReference type="GO" id="GO:0006412">
    <property type="term" value="P:translation"/>
    <property type="evidence" value="ECO:0007669"/>
    <property type="project" value="UniProtKB-UniRule"/>
</dbReference>
<dbReference type="SUPFAM" id="SSF55282">
    <property type="entry name" value="RL5-like"/>
    <property type="match status" value="1"/>
</dbReference>
<name>A0A1G2ARW3_9BACT</name>
<dbReference type="InterPro" id="IPR020929">
    <property type="entry name" value="Ribosomal_uL5_CS"/>
</dbReference>
<evidence type="ECO:0000313" key="9">
    <source>
        <dbReference type="EMBL" id="OGY79623.1"/>
    </source>
</evidence>
<dbReference type="Gene3D" id="3.30.1440.10">
    <property type="match status" value="1"/>
</dbReference>
<comment type="function">
    <text evidence="5">This is 1 of the proteins that bind and probably mediate the attachment of the 5S RNA into the large ribosomal subunit, where it forms part of the central protuberance. In the 70S ribosome it contacts protein S13 of the 30S subunit (bridge B1b), connecting the 2 subunits; this bridge is implicated in subunit movement. Contacts the P site tRNA; the 5S rRNA and some of its associated proteins might help stabilize positioning of ribosome-bound tRNAs.</text>
</comment>
<keyword evidence="5" id="KW-0699">rRNA-binding</keyword>
<reference evidence="9 10" key="1">
    <citation type="journal article" date="2016" name="Nat. Commun.">
        <title>Thousands of microbial genomes shed light on interconnected biogeochemical processes in an aquifer system.</title>
        <authorList>
            <person name="Anantharaman K."/>
            <person name="Brown C.T."/>
            <person name="Hug L.A."/>
            <person name="Sharon I."/>
            <person name="Castelle C.J."/>
            <person name="Probst A.J."/>
            <person name="Thomas B.C."/>
            <person name="Singh A."/>
            <person name="Wilkins M.J."/>
            <person name="Karaoz U."/>
            <person name="Brodie E.L."/>
            <person name="Williams K.H."/>
            <person name="Hubbard S.S."/>
            <person name="Banfield J.F."/>
        </authorList>
    </citation>
    <scope>NUCLEOTIDE SEQUENCE [LARGE SCALE GENOMIC DNA]</scope>
</reference>
<evidence type="ECO:0000256" key="4">
    <source>
        <dbReference type="ARBA" id="ARBA00035245"/>
    </source>
</evidence>
<evidence type="ECO:0000313" key="10">
    <source>
        <dbReference type="Proteomes" id="UP000177165"/>
    </source>
</evidence>
<dbReference type="Pfam" id="PF00673">
    <property type="entry name" value="Ribosomal_L5_C"/>
    <property type="match status" value="1"/>
</dbReference>
<dbReference type="Proteomes" id="UP000177165">
    <property type="component" value="Unassembled WGS sequence"/>
</dbReference>
<dbReference type="GO" id="GO:0003735">
    <property type="term" value="F:structural constituent of ribosome"/>
    <property type="evidence" value="ECO:0007669"/>
    <property type="project" value="InterPro"/>
</dbReference>
<dbReference type="InterPro" id="IPR002132">
    <property type="entry name" value="Ribosomal_uL5"/>
</dbReference>
<dbReference type="Pfam" id="PF00281">
    <property type="entry name" value="Ribosomal_L5"/>
    <property type="match status" value="1"/>
</dbReference>
<evidence type="ECO:0000259" key="8">
    <source>
        <dbReference type="Pfam" id="PF00673"/>
    </source>
</evidence>
<dbReference type="HAMAP" id="MF_01333_B">
    <property type="entry name" value="Ribosomal_uL5_B"/>
    <property type="match status" value="1"/>
</dbReference>
<comment type="subunit">
    <text evidence="5">Part of the 50S ribosomal subunit; part of the 5S rRNA/L5/L18/L25 subcomplex. Contacts the 5S rRNA and the P site tRNA. Forms a bridge to the 30S subunit in the 70S ribosome.</text>
</comment>
<dbReference type="PIRSF" id="PIRSF002161">
    <property type="entry name" value="Ribosomal_L5"/>
    <property type="match status" value="1"/>
</dbReference>
<dbReference type="InterPro" id="IPR020930">
    <property type="entry name" value="Ribosomal_uL5_bac-type"/>
</dbReference>
<dbReference type="PANTHER" id="PTHR11994">
    <property type="entry name" value="60S RIBOSOMAL PROTEIN L11-RELATED"/>
    <property type="match status" value="1"/>
</dbReference>
<feature type="domain" description="Large ribosomal subunit protein uL5 N-terminal" evidence="7">
    <location>
        <begin position="25"/>
        <end position="79"/>
    </location>
</feature>
<protein>
    <recommendedName>
        <fullName evidence="4 5">Large ribosomal subunit protein uL5</fullName>
    </recommendedName>
</protein>
<evidence type="ECO:0000256" key="2">
    <source>
        <dbReference type="ARBA" id="ARBA00022980"/>
    </source>
</evidence>
<organism evidence="9 10">
    <name type="scientific">Candidatus Kerfeldbacteria bacterium RIFCSPHIGHO2_02_FULL_42_14</name>
    <dbReference type="NCBI Taxonomy" id="1798540"/>
    <lineage>
        <taxon>Bacteria</taxon>
        <taxon>Candidatus Kerfeldiibacteriota</taxon>
    </lineage>
</organism>
<dbReference type="InterPro" id="IPR031310">
    <property type="entry name" value="Ribosomal_uL5_N"/>
</dbReference>
<feature type="domain" description="Large ribosomal subunit protein uL5 C-terminal" evidence="8">
    <location>
        <begin position="83"/>
        <end position="176"/>
    </location>
</feature>
<keyword evidence="3 5" id="KW-0687">Ribonucleoprotein</keyword>
<dbReference type="STRING" id="1798540.A3B74_02520"/>
<dbReference type="GO" id="GO:0005840">
    <property type="term" value="C:ribosome"/>
    <property type="evidence" value="ECO:0007669"/>
    <property type="project" value="UniProtKB-KW"/>
</dbReference>
<dbReference type="GO" id="GO:0000049">
    <property type="term" value="F:tRNA binding"/>
    <property type="evidence" value="ECO:0007669"/>
    <property type="project" value="UniProtKB-UniRule"/>
</dbReference>
<dbReference type="EMBL" id="MHKB01000008">
    <property type="protein sequence ID" value="OGY79623.1"/>
    <property type="molecule type" value="Genomic_DNA"/>
</dbReference>